<feature type="transmembrane region" description="Helical" evidence="1">
    <location>
        <begin position="70"/>
        <end position="89"/>
    </location>
</feature>
<proteinExistence type="predicted"/>
<name>A0ABR7MBC6_9BACT</name>
<keyword evidence="1" id="KW-0472">Membrane</keyword>
<feature type="transmembrane region" description="Helical" evidence="1">
    <location>
        <begin position="45"/>
        <end position="63"/>
    </location>
</feature>
<evidence type="ECO:0000313" key="2">
    <source>
        <dbReference type="EMBL" id="MBC6492334.1"/>
    </source>
</evidence>
<evidence type="ECO:0000256" key="1">
    <source>
        <dbReference type="SAM" id="Phobius"/>
    </source>
</evidence>
<accession>A0ABR7MBC6</accession>
<keyword evidence="1" id="KW-0812">Transmembrane</keyword>
<dbReference type="EMBL" id="MBUA01000027">
    <property type="protein sequence ID" value="MBC6492334.1"/>
    <property type="molecule type" value="Genomic_DNA"/>
</dbReference>
<organism evidence="2 3">
    <name type="scientific">Flavihumibacter stibioxidans</name>
    <dbReference type="NCBI Taxonomy" id="1834163"/>
    <lineage>
        <taxon>Bacteria</taxon>
        <taxon>Pseudomonadati</taxon>
        <taxon>Bacteroidota</taxon>
        <taxon>Chitinophagia</taxon>
        <taxon>Chitinophagales</taxon>
        <taxon>Chitinophagaceae</taxon>
        <taxon>Flavihumibacter</taxon>
    </lineage>
</organism>
<keyword evidence="1" id="KW-1133">Transmembrane helix</keyword>
<feature type="transmembrane region" description="Helical" evidence="1">
    <location>
        <begin position="95"/>
        <end position="112"/>
    </location>
</feature>
<gene>
    <name evidence="2" type="ORF">BC349_14830</name>
</gene>
<keyword evidence="3" id="KW-1185">Reference proteome</keyword>
<dbReference type="Proteomes" id="UP000765802">
    <property type="component" value="Unassembled WGS sequence"/>
</dbReference>
<dbReference type="RefSeq" id="WP_379802190.1">
    <property type="nucleotide sequence ID" value="NZ_JBHULF010000006.1"/>
</dbReference>
<evidence type="ECO:0000313" key="3">
    <source>
        <dbReference type="Proteomes" id="UP000765802"/>
    </source>
</evidence>
<protein>
    <recommendedName>
        <fullName evidence="4">MerC mercury resistance protein</fullName>
    </recommendedName>
</protein>
<sequence length="133" mass="14412">MGVLAGIILAVLPKCPFCVLAFSSTMVLCGKGGAASSTELHSSTSTLLISLFFCLLTITSLFLSYKDRRTWYAVGLAVAGSTCIIISVLHSGGQPLYYLGVAIILSGIAFNMKKFRWMEKIFQLTSHIKNKQL</sequence>
<comment type="caution">
    <text evidence="2">The sequence shown here is derived from an EMBL/GenBank/DDBJ whole genome shotgun (WGS) entry which is preliminary data.</text>
</comment>
<reference evidence="2 3" key="1">
    <citation type="submission" date="2016-07" db="EMBL/GenBank/DDBJ databases">
        <title>Genome analysis of Flavihumibacter stibioxidans YS-17.</title>
        <authorList>
            <person name="Shi K."/>
            <person name="Han Y."/>
            <person name="Wang G."/>
        </authorList>
    </citation>
    <scope>NUCLEOTIDE SEQUENCE [LARGE SCALE GENOMIC DNA]</scope>
    <source>
        <strain evidence="2 3">YS-17</strain>
    </source>
</reference>
<evidence type="ECO:0008006" key="4">
    <source>
        <dbReference type="Google" id="ProtNLM"/>
    </source>
</evidence>